<dbReference type="InterPro" id="IPR010298">
    <property type="entry name" value="YacP-like"/>
</dbReference>
<dbReference type="PANTHER" id="PTHR34547:SF1">
    <property type="entry name" value="YACP-LIKE NYN DOMAIN PROTEIN"/>
    <property type="match status" value="1"/>
</dbReference>
<feature type="compositionally biased region" description="Basic residues" evidence="1">
    <location>
        <begin position="145"/>
        <end position="157"/>
    </location>
</feature>
<evidence type="ECO:0000313" key="2">
    <source>
        <dbReference type="EMBL" id="MBE9222542.1"/>
    </source>
</evidence>
<accession>A0ABR9V3T6</accession>
<evidence type="ECO:0000313" key="3">
    <source>
        <dbReference type="Proteomes" id="UP000654604"/>
    </source>
</evidence>
<reference evidence="2 3" key="1">
    <citation type="submission" date="2020-10" db="EMBL/GenBank/DDBJ databases">
        <authorList>
            <person name="Castelo-Branco R."/>
            <person name="Eusebio N."/>
            <person name="Adriana R."/>
            <person name="Vieira A."/>
            <person name="Brugerolle De Fraissinette N."/>
            <person name="Rezende De Castro R."/>
            <person name="Schneider M.P."/>
            <person name="Vasconcelos V."/>
            <person name="Leao P.N."/>
        </authorList>
    </citation>
    <scope>NUCLEOTIDE SEQUENCE [LARGE SCALE GENOMIC DNA]</scope>
    <source>
        <strain evidence="2 3">LEGE 03274</strain>
    </source>
</reference>
<evidence type="ECO:0000256" key="1">
    <source>
        <dbReference type="SAM" id="MobiDB-lite"/>
    </source>
</evidence>
<protein>
    <submittedName>
        <fullName evidence="2">NYN domain-containing protein</fullName>
    </submittedName>
</protein>
<dbReference type="Pfam" id="PF05991">
    <property type="entry name" value="NYN_YacP"/>
    <property type="match status" value="1"/>
</dbReference>
<organism evidence="2 3">
    <name type="scientific">Cyanobacterium stanieri LEGE 03274</name>
    <dbReference type="NCBI Taxonomy" id="1828756"/>
    <lineage>
        <taxon>Bacteria</taxon>
        <taxon>Bacillati</taxon>
        <taxon>Cyanobacteriota</taxon>
        <taxon>Cyanophyceae</taxon>
        <taxon>Oscillatoriophycideae</taxon>
        <taxon>Chroococcales</taxon>
        <taxon>Geminocystaceae</taxon>
        <taxon>Cyanobacterium</taxon>
    </lineage>
</organism>
<gene>
    <name evidence="2" type="ORF">IQ215_07510</name>
</gene>
<comment type="caution">
    <text evidence="2">The sequence shown here is derived from an EMBL/GenBank/DDBJ whole genome shotgun (WGS) entry which is preliminary data.</text>
</comment>
<keyword evidence="3" id="KW-1185">Reference proteome</keyword>
<dbReference type="RefSeq" id="WP_193800698.1">
    <property type="nucleotide sequence ID" value="NZ_JADEWC010000013.1"/>
</dbReference>
<dbReference type="PANTHER" id="PTHR34547">
    <property type="entry name" value="YACP-LIKE NYN DOMAIN PROTEIN"/>
    <property type="match status" value="1"/>
</dbReference>
<feature type="region of interest" description="Disordered" evidence="1">
    <location>
        <begin position="142"/>
        <end position="162"/>
    </location>
</feature>
<dbReference type="EMBL" id="JADEWC010000013">
    <property type="protein sequence ID" value="MBE9222542.1"/>
    <property type="molecule type" value="Genomic_DNA"/>
</dbReference>
<sequence>MVSTTSQIILLVDGYNIIGAWNSLKRIRDKNGLEYARQSLLDTLVNYTGYKALDTKVVFDAHYQKTPGYKEKYSDRLWIHYTSYNETADSYIEKYCASFKRKNPDTSTRIIVATSDQAQRHTVVGYGAEWMSAQLLAKEVDTTHRKEKRNHRSRNKSQGRFLFNSLDSKTQKALTQMRFGTHQ</sequence>
<dbReference type="CDD" id="cd10912">
    <property type="entry name" value="PIN_YacP-like"/>
    <property type="match status" value="1"/>
</dbReference>
<proteinExistence type="predicted"/>
<name>A0ABR9V3T6_9CHRO</name>
<dbReference type="Proteomes" id="UP000654604">
    <property type="component" value="Unassembled WGS sequence"/>
</dbReference>